<feature type="compositionally biased region" description="Low complexity" evidence="1">
    <location>
        <begin position="526"/>
        <end position="546"/>
    </location>
</feature>
<sequence>MGEDTTSNLLRRKAPLVFVVVSLSRTLALKEKKHPKSETIFGSQHKALSSNQEGTMSSNRQPPPPSGGGKNTQTRPRNRTQPTMEVNINNSWLRDQAEQIAKNLDESLKEPPEDKLLRRLGLGIFCLPVGTTLPVQNDDASSSAARTGARLCSAHRGLRRDVVASLFGQLRGLWVGGSWERLCWQATTTAAVAVASPSCGLEVDNLNLGNVNHFGSAENKRRTGEGARLGRRNVITTGGLEEQAIIARAAVEDFIKVIIEVSALTMPERDLRQRFGPCLDSQLANGSTSWTAVRDGAESEGEEEKEQSRMFAGPDDKRLRYIASGCEACVLATIGRGGTADLKDRKGKDSNSNNHILAVLRAALLARAKSTIQQGQPLTAVEDKKPGLLRLVEAWIALDEKEQDVSKASDDLKKMPSDGRVKNEVEKDGQSDSAREQRRRNLRRRAREVQYLGQQGQPRWRKEKQEQYCPGEEERGDNEHGGGSLSLAASSRQQPQQQPTQEYRRERPQKHRTVENQEADNSQGAQESESSPQKQPQERAQQQQQRQQDHGNGEDKSDSTPTTIPFTGAARTQNDERLPKVVYAHILPLSTAPHNQQLHRRTGKEDLRADFRGGE</sequence>
<evidence type="ECO:0000313" key="2">
    <source>
        <dbReference type="EMBL" id="KAK4212425.1"/>
    </source>
</evidence>
<evidence type="ECO:0000256" key="1">
    <source>
        <dbReference type="SAM" id="MobiDB-lite"/>
    </source>
</evidence>
<feature type="region of interest" description="Disordered" evidence="1">
    <location>
        <begin position="289"/>
        <end position="310"/>
    </location>
</feature>
<feature type="compositionally biased region" description="Basic and acidic residues" evidence="1">
    <location>
        <begin position="603"/>
        <end position="615"/>
    </location>
</feature>
<feature type="compositionally biased region" description="Low complexity" evidence="1">
    <location>
        <begin position="485"/>
        <end position="501"/>
    </location>
</feature>
<reference evidence="2" key="2">
    <citation type="submission" date="2023-05" db="EMBL/GenBank/DDBJ databases">
        <authorList>
            <consortium name="Lawrence Berkeley National Laboratory"/>
            <person name="Steindorff A."/>
            <person name="Hensen N."/>
            <person name="Bonometti L."/>
            <person name="Westerberg I."/>
            <person name="Brannstrom I.O."/>
            <person name="Guillou S."/>
            <person name="Cros-Aarteil S."/>
            <person name="Calhoun S."/>
            <person name="Haridas S."/>
            <person name="Kuo A."/>
            <person name="Mondo S."/>
            <person name="Pangilinan J."/>
            <person name="Riley R."/>
            <person name="Labutti K."/>
            <person name="Andreopoulos B."/>
            <person name="Lipzen A."/>
            <person name="Chen C."/>
            <person name="Yanf M."/>
            <person name="Daum C."/>
            <person name="Ng V."/>
            <person name="Clum A."/>
            <person name="Ohm R."/>
            <person name="Martin F."/>
            <person name="Silar P."/>
            <person name="Natvig D."/>
            <person name="Lalanne C."/>
            <person name="Gautier V."/>
            <person name="Ament-Velasquez S.L."/>
            <person name="Kruys A."/>
            <person name="Hutchinson M.I."/>
            <person name="Powell A.J."/>
            <person name="Barry K."/>
            <person name="Miller A.N."/>
            <person name="Grigoriev I.V."/>
            <person name="Debuchy R."/>
            <person name="Gladieux P."/>
            <person name="Thoren M.H."/>
            <person name="Johannesson H."/>
        </authorList>
    </citation>
    <scope>NUCLEOTIDE SEQUENCE</scope>
    <source>
        <strain evidence="2">PSN293</strain>
    </source>
</reference>
<feature type="compositionally biased region" description="Basic and acidic residues" evidence="1">
    <location>
        <begin position="403"/>
        <end position="436"/>
    </location>
</feature>
<protein>
    <submittedName>
        <fullName evidence="2">Uncharacterized protein</fullName>
    </submittedName>
</protein>
<feature type="compositionally biased region" description="Polar residues" evidence="1">
    <location>
        <begin position="40"/>
        <end position="60"/>
    </location>
</feature>
<feature type="compositionally biased region" description="Low complexity" evidence="1">
    <location>
        <begin position="71"/>
        <end position="83"/>
    </location>
</feature>
<name>A0AAN7B8X9_9PEZI</name>
<feature type="compositionally biased region" description="Basic and acidic residues" evidence="1">
    <location>
        <begin position="547"/>
        <end position="558"/>
    </location>
</feature>
<dbReference type="Proteomes" id="UP001301769">
    <property type="component" value="Unassembled WGS sequence"/>
</dbReference>
<feature type="compositionally biased region" description="Basic residues" evidence="1">
    <location>
        <begin position="437"/>
        <end position="446"/>
    </location>
</feature>
<keyword evidence="3" id="KW-1185">Reference proteome</keyword>
<accession>A0AAN7B8X9</accession>
<proteinExistence type="predicted"/>
<organism evidence="2 3">
    <name type="scientific">Rhypophila decipiens</name>
    <dbReference type="NCBI Taxonomy" id="261697"/>
    <lineage>
        <taxon>Eukaryota</taxon>
        <taxon>Fungi</taxon>
        <taxon>Dikarya</taxon>
        <taxon>Ascomycota</taxon>
        <taxon>Pezizomycotina</taxon>
        <taxon>Sordariomycetes</taxon>
        <taxon>Sordariomycetidae</taxon>
        <taxon>Sordariales</taxon>
        <taxon>Naviculisporaceae</taxon>
        <taxon>Rhypophila</taxon>
    </lineage>
</organism>
<feature type="region of interest" description="Disordered" evidence="1">
    <location>
        <begin position="589"/>
        <end position="615"/>
    </location>
</feature>
<gene>
    <name evidence="2" type="ORF">QBC37DRAFT_483867</name>
</gene>
<feature type="region of interest" description="Disordered" evidence="1">
    <location>
        <begin position="403"/>
        <end position="577"/>
    </location>
</feature>
<reference evidence="2" key="1">
    <citation type="journal article" date="2023" name="Mol. Phylogenet. Evol.">
        <title>Genome-scale phylogeny and comparative genomics of the fungal order Sordariales.</title>
        <authorList>
            <person name="Hensen N."/>
            <person name="Bonometti L."/>
            <person name="Westerberg I."/>
            <person name="Brannstrom I.O."/>
            <person name="Guillou S."/>
            <person name="Cros-Aarteil S."/>
            <person name="Calhoun S."/>
            <person name="Haridas S."/>
            <person name="Kuo A."/>
            <person name="Mondo S."/>
            <person name="Pangilinan J."/>
            <person name="Riley R."/>
            <person name="LaButti K."/>
            <person name="Andreopoulos B."/>
            <person name="Lipzen A."/>
            <person name="Chen C."/>
            <person name="Yan M."/>
            <person name="Daum C."/>
            <person name="Ng V."/>
            <person name="Clum A."/>
            <person name="Steindorff A."/>
            <person name="Ohm R.A."/>
            <person name="Martin F."/>
            <person name="Silar P."/>
            <person name="Natvig D.O."/>
            <person name="Lalanne C."/>
            <person name="Gautier V."/>
            <person name="Ament-Velasquez S.L."/>
            <person name="Kruys A."/>
            <person name="Hutchinson M.I."/>
            <person name="Powell A.J."/>
            <person name="Barry K."/>
            <person name="Miller A.N."/>
            <person name="Grigoriev I.V."/>
            <person name="Debuchy R."/>
            <person name="Gladieux P."/>
            <person name="Hiltunen Thoren M."/>
            <person name="Johannesson H."/>
        </authorList>
    </citation>
    <scope>NUCLEOTIDE SEQUENCE</scope>
    <source>
        <strain evidence="2">PSN293</strain>
    </source>
</reference>
<comment type="caution">
    <text evidence="2">The sequence shown here is derived from an EMBL/GenBank/DDBJ whole genome shotgun (WGS) entry which is preliminary data.</text>
</comment>
<evidence type="ECO:0000313" key="3">
    <source>
        <dbReference type="Proteomes" id="UP001301769"/>
    </source>
</evidence>
<dbReference type="AlphaFoldDB" id="A0AAN7B8X9"/>
<dbReference type="EMBL" id="MU858128">
    <property type="protein sequence ID" value="KAK4212425.1"/>
    <property type="molecule type" value="Genomic_DNA"/>
</dbReference>
<feature type="region of interest" description="Disordered" evidence="1">
    <location>
        <begin position="31"/>
        <end position="87"/>
    </location>
</feature>